<evidence type="ECO:0000256" key="4">
    <source>
        <dbReference type="ARBA" id="ARBA00019403"/>
    </source>
</evidence>
<reference evidence="14" key="1">
    <citation type="journal article" date="2019" name="Int. J. Syst. Evol. Microbiol.">
        <title>The Global Catalogue of Microorganisms (GCM) 10K type strain sequencing project: providing services to taxonomists for standard genome sequencing and annotation.</title>
        <authorList>
            <consortium name="The Broad Institute Genomics Platform"/>
            <consortium name="The Broad Institute Genome Sequencing Center for Infectious Disease"/>
            <person name="Wu L."/>
            <person name="Ma J."/>
        </authorList>
    </citation>
    <scope>NUCLEOTIDE SEQUENCE [LARGE SCALE GENOMIC DNA]</scope>
    <source>
        <strain evidence="14">CCM 2767</strain>
    </source>
</reference>
<dbReference type="GO" id="GO:0004844">
    <property type="term" value="F:uracil DNA N-glycosylase activity"/>
    <property type="evidence" value="ECO:0007669"/>
    <property type="project" value="UniProtKB-EC"/>
</dbReference>
<evidence type="ECO:0000259" key="12">
    <source>
        <dbReference type="SMART" id="SM00986"/>
    </source>
</evidence>
<keyword evidence="8" id="KW-0378">Hydrolase</keyword>
<dbReference type="GO" id="GO:0006281">
    <property type="term" value="P:DNA repair"/>
    <property type="evidence" value="ECO:0007669"/>
    <property type="project" value="UniProtKB-KW"/>
</dbReference>
<dbReference type="EC" id="3.2.2.27" evidence="3"/>
<dbReference type="InterPro" id="IPR036895">
    <property type="entry name" value="Uracil-DNA_glycosylase-like_sf"/>
</dbReference>
<gene>
    <name evidence="13" type="ORF">GCM10008066_08520</name>
</gene>
<evidence type="ECO:0000256" key="3">
    <source>
        <dbReference type="ARBA" id="ARBA00012030"/>
    </source>
</evidence>
<dbReference type="GO" id="GO:0046872">
    <property type="term" value="F:metal ion binding"/>
    <property type="evidence" value="ECO:0007669"/>
    <property type="project" value="UniProtKB-KW"/>
</dbReference>
<dbReference type="AlphaFoldDB" id="A0A8J3F501"/>
<keyword evidence="6" id="KW-0479">Metal-binding</keyword>
<dbReference type="PANTHER" id="PTHR33693:SF1">
    <property type="entry name" value="TYPE-4 URACIL-DNA GLYCOSYLASE"/>
    <property type="match status" value="1"/>
</dbReference>
<comment type="caution">
    <text evidence="13">The sequence shown here is derived from an EMBL/GenBank/DDBJ whole genome shotgun (WGS) entry which is preliminary data.</text>
</comment>
<dbReference type="RefSeq" id="WP_188380022.1">
    <property type="nucleotide sequence ID" value="NZ_BMDI01000001.1"/>
</dbReference>
<evidence type="ECO:0000313" key="14">
    <source>
        <dbReference type="Proteomes" id="UP000642180"/>
    </source>
</evidence>
<keyword evidence="10" id="KW-0411">Iron-sulfur</keyword>
<evidence type="ECO:0000313" key="13">
    <source>
        <dbReference type="EMBL" id="GGI17346.1"/>
    </source>
</evidence>
<evidence type="ECO:0000256" key="6">
    <source>
        <dbReference type="ARBA" id="ARBA00022723"/>
    </source>
</evidence>
<dbReference type="SUPFAM" id="SSF52141">
    <property type="entry name" value="Uracil-DNA glycosylase-like"/>
    <property type="match status" value="1"/>
</dbReference>
<dbReference type="Proteomes" id="UP000642180">
    <property type="component" value="Unassembled WGS sequence"/>
</dbReference>
<comment type="similarity">
    <text evidence="2">Belongs to the uracil-DNA glycosylase (UDG) superfamily. Type 4 (UDGa) family.</text>
</comment>
<dbReference type="Pfam" id="PF03167">
    <property type="entry name" value="UDG"/>
    <property type="match status" value="1"/>
</dbReference>
<keyword evidence="5" id="KW-0004">4Fe-4S</keyword>
<dbReference type="CDD" id="cd10030">
    <property type="entry name" value="UDG-F4_TTUDGA_SPO1dp_like"/>
    <property type="match status" value="1"/>
</dbReference>
<sequence length="269" mass="29371">MTDPARRFAFLQEMGLGPIWSRRDIVSGTVSEFQEAPALEQVQPVPSVPATALIPTADAVQEQSVQVTPRVSVDASVQHMDWLQLQSAVSGCRQCTLCHSRTQTVFGTGDQKARWLFVGEGPGRNEDIQGEPFVGPAGKLLDNMMGAMGLKRGENTYIANIVKCRPTDGNRKDRPPALDEATACMPYLERQIALIDPTVIVALGKTAALSLLKLDPATPVSRLRGSVHRYGDKPVIVTYHPAYLLRNLADKGKTWADLCLAMRSFETAD</sequence>
<evidence type="ECO:0000256" key="11">
    <source>
        <dbReference type="ARBA" id="ARBA00023204"/>
    </source>
</evidence>
<proteinExistence type="inferred from homology"/>
<dbReference type="GO" id="GO:0051539">
    <property type="term" value="F:4 iron, 4 sulfur cluster binding"/>
    <property type="evidence" value="ECO:0007669"/>
    <property type="project" value="UniProtKB-KW"/>
</dbReference>
<name>A0A8J3F501_9BURK</name>
<comment type="catalytic activity">
    <reaction evidence="1">
        <text>Hydrolyzes single-stranded DNA or mismatched double-stranded DNA and polynucleotides, releasing free uracil.</text>
        <dbReference type="EC" id="3.2.2.27"/>
    </reaction>
</comment>
<dbReference type="PANTHER" id="PTHR33693">
    <property type="entry name" value="TYPE-5 URACIL-DNA GLYCOSYLASE"/>
    <property type="match status" value="1"/>
</dbReference>
<protein>
    <recommendedName>
        <fullName evidence="4">Type-4 uracil-DNA glycosylase</fullName>
        <ecNumber evidence="3">3.2.2.27</ecNumber>
    </recommendedName>
</protein>
<keyword evidence="7" id="KW-0227">DNA damage</keyword>
<evidence type="ECO:0000256" key="1">
    <source>
        <dbReference type="ARBA" id="ARBA00001400"/>
    </source>
</evidence>
<evidence type="ECO:0000256" key="8">
    <source>
        <dbReference type="ARBA" id="ARBA00022801"/>
    </source>
</evidence>
<organism evidence="13 14">
    <name type="scientific">Oxalicibacterium faecigallinarum</name>
    <dbReference type="NCBI Taxonomy" id="573741"/>
    <lineage>
        <taxon>Bacteria</taxon>
        <taxon>Pseudomonadati</taxon>
        <taxon>Pseudomonadota</taxon>
        <taxon>Betaproteobacteria</taxon>
        <taxon>Burkholderiales</taxon>
        <taxon>Oxalobacteraceae</taxon>
        <taxon>Oxalicibacterium</taxon>
    </lineage>
</organism>
<evidence type="ECO:0000256" key="9">
    <source>
        <dbReference type="ARBA" id="ARBA00023004"/>
    </source>
</evidence>
<feature type="domain" description="Uracil-DNA glycosylase-like" evidence="12">
    <location>
        <begin position="106"/>
        <end position="259"/>
    </location>
</feature>
<keyword evidence="9" id="KW-0408">Iron</keyword>
<evidence type="ECO:0000256" key="7">
    <source>
        <dbReference type="ARBA" id="ARBA00022763"/>
    </source>
</evidence>
<evidence type="ECO:0000256" key="10">
    <source>
        <dbReference type="ARBA" id="ARBA00023014"/>
    </source>
</evidence>
<dbReference type="EMBL" id="BMDI01000001">
    <property type="protein sequence ID" value="GGI17346.1"/>
    <property type="molecule type" value="Genomic_DNA"/>
</dbReference>
<dbReference type="InterPro" id="IPR005273">
    <property type="entry name" value="Ura-DNA_glyco_family4"/>
</dbReference>
<accession>A0A8J3F501</accession>
<dbReference type="InterPro" id="IPR005122">
    <property type="entry name" value="Uracil-DNA_glycosylase-like"/>
</dbReference>
<dbReference type="SMART" id="SM00986">
    <property type="entry name" value="UDG"/>
    <property type="match status" value="1"/>
</dbReference>
<keyword evidence="14" id="KW-1185">Reference proteome</keyword>
<evidence type="ECO:0000256" key="5">
    <source>
        <dbReference type="ARBA" id="ARBA00022485"/>
    </source>
</evidence>
<dbReference type="NCBIfam" id="TIGR00758">
    <property type="entry name" value="UDG_fam4"/>
    <property type="match status" value="1"/>
</dbReference>
<dbReference type="SMART" id="SM00987">
    <property type="entry name" value="UreE_C"/>
    <property type="match status" value="1"/>
</dbReference>
<keyword evidence="11" id="KW-0234">DNA repair</keyword>
<evidence type="ECO:0000256" key="2">
    <source>
        <dbReference type="ARBA" id="ARBA00006521"/>
    </source>
</evidence>
<dbReference type="InterPro" id="IPR051536">
    <property type="entry name" value="UDG_Type-4/5"/>
</dbReference>
<dbReference type="Gene3D" id="3.40.470.10">
    <property type="entry name" value="Uracil-DNA glycosylase-like domain"/>
    <property type="match status" value="1"/>
</dbReference>